<dbReference type="PANTHER" id="PTHR34075">
    <property type="entry name" value="BLR3430 PROTEIN"/>
    <property type="match status" value="1"/>
</dbReference>
<evidence type="ECO:0000313" key="3">
    <source>
        <dbReference type="EMBL" id="AIF15915.1"/>
    </source>
</evidence>
<dbReference type="SUPFAM" id="SSF50249">
    <property type="entry name" value="Nucleic acid-binding proteins"/>
    <property type="match status" value="1"/>
</dbReference>
<feature type="domain" description="ChsH2 C-terminal OB-fold" evidence="1">
    <location>
        <begin position="59"/>
        <end position="118"/>
    </location>
</feature>
<dbReference type="AlphaFoldDB" id="A0A075HKW6"/>
<dbReference type="EMBL" id="KF901040">
    <property type="protein sequence ID" value="AIF15915.1"/>
    <property type="molecule type" value="Genomic_DNA"/>
</dbReference>
<proteinExistence type="predicted"/>
<accession>A0A075HKW6</accession>
<dbReference type="PANTHER" id="PTHR34075:SF5">
    <property type="entry name" value="BLR3430 PROTEIN"/>
    <property type="match status" value="1"/>
</dbReference>
<dbReference type="InterPro" id="IPR052513">
    <property type="entry name" value="Thioester_dehydratase-like"/>
</dbReference>
<organism evidence="3">
    <name type="scientific">uncultured marine thaumarchaeote KM3_71_H11</name>
    <dbReference type="NCBI Taxonomy" id="1456260"/>
    <lineage>
        <taxon>Archaea</taxon>
        <taxon>Nitrososphaerota</taxon>
        <taxon>environmental samples</taxon>
    </lineage>
</organism>
<reference evidence="3" key="1">
    <citation type="journal article" date="2014" name="Genome Biol. Evol.">
        <title>Pangenome evidence for extensive interdomain horizontal transfer affecting lineage core and shell genes in uncultured planktonic thaumarchaeota and euryarchaeota.</title>
        <authorList>
            <person name="Deschamps P."/>
            <person name="Zivanovic Y."/>
            <person name="Moreira D."/>
            <person name="Rodriguez-Valera F."/>
            <person name="Lopez-Garcia P."/>
        </authorList>
    </citation>
    <scope>NUCLEOTIDE SEQUENCE</scope>
</reference>
<protein>
    <submittedName>
        <fullName evidence="3">Putative nucleic acid binding protein</fullName>
    </submittedName>
</protein>
<dbReference type="Gene3D" id="6.10.30.10">
    <property type="match status" value="1"/>
</dbReference>
<dbReference type="InterPro" id="IPR002878">
    <property type="entry name" value="ChsH2_C"/>
</dbReference>
<dbReference type="Pfam" id="PF12172">
    <property type="entry name" value="zf-ChsH2"/>
    <property type="match status" value="1"/>
</dbReference>
<evidence type="ECO:0000259" key="2">
    <source>
        <dbReference type="Pfam" id="PF12172"/>
    </source>
</evidence>
<dbReference type="InterPro" id="IPR022002">
    <property type="entry name" value="ChsH2_Znr"/>
</dbReference>
<dbReference type="InterPro" id="IPR012340">
    <property type="entry name" value="NA-bd_OB-fold"/>
</dbReference>
<feature type="domain" description="ChsH2 rubredoxin-like zinc ribbon" evidence="2">
    <location>
        <begin position="20"/>
        <end position="53"/>
    </location>
</feature>
<evidence type="ECO:0000259" key="1">
    <source>
        <dbReference type="Pfam" id="PF01796"/>
    </source>
</evidence>
<sequence>MPFIFFKACKSMEKQEFISHAKEGKILAHKCANCGSLHLATVYFCQKCGKKGFDDIILDGQGTIETYTIMTVPPTGFEKYAPYAWVVMIIDNVDLRISGFLPNIVKPEDLPIGIKAKVSGFDDRGIVLEKL</sequence>
<name>A0A075HKW6_9ARCH</name>
<dbReference type="Pfam" id="PF01796">
    <property type="entry name" value="OB_ChsH2_C"/>
    <property type="match status" value="1"/>
</dbReference>